<dbReference type="Gene3D" id="1.10.630.10">
    <property type="entry name" value="Cytochrome P450"/>
    <property type="match status" value="1"/>
</dbReference>
<dbReference type="PANTHER" id="PTHR24287:SF1">
    <property type="entry name" value="P450, PUTATIVE (EUROFUNG)-RELATED"/>
    <property type="match status" value="1"/>
</dbReference>
<evidence type="ECO:0000256" key="10">
    <source>
        <dbReference type="RuleBase" id="RU000461"/>
    </source>
</evidence>
<dbReference type="Pfam" id="PF00067">
    <property type="entry name" value="p450"/>
    <property type="match status" value="1"/>
</dbReference>
<dbReference type="InterPro" id="IPR002974">
    <property type="entry name" value="Cyt_P450_E_CYP52_ascomycetes"/>
</dbReference>
<protein>
    <submittedName>
        <fullName evidence="12">Uncharacterized protein</fullName>
    </submittedName>
</protein>
<evidence type="ECO:0000256" key="4">
    <source>
        <dbReference type="ARBA" id="ARBA00022723"/>
    </source>
</evidence>
<evidence type="ECO:0000256" key="8">
    <source>
        <dbReference type="ARBA" id="ARBA00023033"/>
    </source>
</evidence>
<dbReference type="PRINTS" id="PR00385">
    <property type="entry name" value="P450"/>
</dbReference>
<keyword evidence="4 9" id="KW-0479">Metal-binding</keyword>
<evidence type="ECO:0000313" key="13">
    <source>
        <dbReference type="Proteomes" id="UP000177798"/>
    </source>
</evidence>
<keyword evidence="11" id="KW-0472">Membrane</keyword>
<dbReference type="OrthoDB" id="1470350at2759"/>
<keyword evidence="11" id="KW-0812">Transmembrane</keyword>
<proteinExistence type="inferred from homology"/>
<keyword evidence="5 10" id="KW-0560">Oxidoreductase</keyword>
<feature type="transmembrane region" description="Helical" evidence="11">
    <location>
        <begin position="6"/>
        <end position="23"/>
    </location>
</feature>
<reference evidence="13" key="1">
    <citation type="journal article" date="2017" name="Genome Biol. Evol.">
        <title>The complete genome sequence of the phytopathogenic fungus Sclerotinia sclerotiorum reveals insights into the genome architecture of broad host range pathogens.</title>
        <authorList>
            <person name="Derbyshire M."/>
            <person name="Denton-Giles M."/>
            <person name="Hegedus D."/>
            <person name="Seifbarghy S."/>
            <person name="Rollins J."/>
            <person name="van Kan J."/>
            <person name="Seidl M.F."/>
            <person name="Faino L."/>
            <person name="Mbengue M."/>
            <person name="Navaud O."/>
            <person name="Raffaele S."/>
            <person name="Hammond-Kosack K."/>
            <person name="Heard S."/>
            <person name="Oliver R."/>
        </authorList>
    </citation>
    <scope>NUCLEOTIDE SEQUENCE [LARGE SCALE GENOMIC DNA]</scope>
    <source>
        <strain evidence="13">ATCC 18683 / 1980 / Ss-1</strain>
    </source>
</reference>
<evidence type="ECO:0000256" key="9">
    <source>
        <dbReference type="PIRSR" id="PIRSR602402-1"/>
    </source>
</evidence>
<dbReference type="InterPro" id="IPR017972">
    <property type="entry name" value="Cyt_P450_CS"/>
</dbReference>
<dbReference type="CDD" id="cd11063">
    <property type="entry name" value="CYP52"/>
    <property type="match status" value="1"/>
</dbReference>
<evidence type="ECO:0000256" key="7">
    <source>
        <dbReference type="ARBA" id="ARBA00023026"/>
    </source>
</evidence>
<dbReference type="PRINTS" id="PR01239">
    <property type="entry name" value="EP450IICYP52"/>
</dbReference>
<dbReference type="EMBL" id="CP017824">
    <property type="protein sequence ID" value="APA13818.1"/>
    <property type="molecule type" value="Genomic_DNA"/>
</dbReference>
<evidence type="ECO:0000256" key="6">
    <source>
        <dbReference type="ARBA" id="ARBA00023004"/>
    </source>
</evidence>
<dbReference type="PROSITE" id="PS00086">
    <property type="entry name" value="CYTOCHROME_P450"/>
    <property type="match status" value="1"/>
</dbReference>
<evidence type="ECO:0000256" key="2">
    <source>
        <dbReference type="ARBA" id="ARBA00010617"/>
    </source>
</evidence>
<dbReference type="GO" id="GO:0020037">
    <property type="term" value="F:heme binding"/>
    <property type="evidence" value="ECO:0007669"/>
    <property type="project" value="InterPro"/>
</dbReference>
<evidence type="ECO:0000256" key="1">
    <source>
        <dbReference type="ARBA" id="ARBA00001971"/>
    </source>
</evidence>
<organism evidence="12 13">
    <name type="scientific">Sclerotinia sclerotiorum (strain ATCC 18683 / 1980 / Ss-1)</name>
    <name type="common">White mold</name>
    <name type="synonym">Whetzelinia sclerotiorum</name>
    <dbReference type="NCBI Taxonomy" id="665079"/>
    <lineage>
        <taxon>Eukaryota</taxon>
        <taxon>Fungi</taxon>
        <taxon>Dikarya</taxon>
        <taxon>Ascomycota</taxon>
        <taxon>Pezizomycotina</taxon>
        <taxon>Leotiomycetes</taxon>
        <taxon>Helotiales</taxon>
        <taxon>Sclerotiniaceae</taxon>
        <taxon>Sclerotinia</taxon>
    </lineage>
</organism>
<comment type="cofactor">
    <cofactor evidence="1 9">
        <name>heme</name>
        <dbReference type="ChEBI" id="CHEBI:30413"/>
    </cofactor>
</comment>
<keyword evidence="3 9" id="KW-0349">Heme</keyword>
<gene>
    <name evidence="12" type="ORF">sscle_11g085880</name>
</gene>
<dbReference type="InterPro" id="IPR002402">
    <property type="entry name" value="Cyt_P450_E_grp-II"/>
</dbReference>
<dbReference type="InterPro" id="IPR047146">
    <property type="entry name" value="Cyt_P450_E_CYP52_fungi"/>
</dbReference>
<accession>A0A1D9QFZ1</accession>
<evidence type="ECO:0000256" key="11">
    <source>
        <dbReference type="SAM" id="Phobius"/>
    </source>
</evidence>
<evidence type="ECO:0000313" key="12">
    <source>
        <dbReference type="EMBL" id="APA13818.1"/>
    </source>
</evidence>
<keyword evidence="11" id="KW-1133">Transmembrane helix</keyword>
<keyword evidence="8 10" id="KW-0503">Monooxygenase</keyword>
<dbReference type="PRINTS" id="PR00464">
    <property type="entry name" value="EP450II"/>
</dbReference>
<feature type="binding site" description="axial binding residue" evidence="9">
    <location>
        <position position="476"/>
    </location>
    <ligand>
        <name>heme</name>
        <dbReference type="ChEBI" id="CHEBI:30413"/>
    </ligand>
    <ligandPart>
        <name>Fe</name>
        <dbReference type="ChEBI" id="CHEBI:18248"/>
    </ligandPart>
</feature>
<dbReference type="SUPFAM" id="SSF48264">
    <property type="entry name" value="Cytochrome P450"/>
    <property type="match status" value="1"/>
</dbReference>
<evidence type="ECO:0000256" key="3">
    <source>
        <dbReference type="ARBA" id="ARBA00022617"/>
    </source>
</evidence>
<dbReference type="GO" id="GO:0005506">
    <property type="term" value="F:iron ion binding"/>
    <property type="evidence" value="ECO:0007669"/>
    <property type="project" value="InterPro"/>
</dbReference>
<name>A0A1D9QFZ1_SCLS1</name>
<dbReference type="VEuPathDB" id="FungiDB:sscle_11g085880"/>
<dbReference type="PANTHER" id="PTHR24287">
    <property type="entry name" value="P450, PUTATIVE (EUROFUNG)-RELATED"/>
    <property type="match status" value="1"/>
</dbReference>
<sequence>MYTFSLFLYIGIFALLFKGISIYHTKRKRRQNAELHGCALPPKVFGSDPFGVISVIEAARANRQGRSPKWFMEIMDRISPDTLTVRGQVLDTEVIITRDPSLAQFILQTESHKWDIGTQRKEIWSPLLGDAIFTAQGDAWKHSRQLVRPQFSRERVSDLDLEERHVQALFARQELQSTQTGWTEKVDLAPLFLNLTLDVSTEFLYGKSVHSQDAGNSSKIETASPNPFKDTDTTDFRTFGRHLDAGKETLFLKGIAGRWNGYVKGRNFDHHRDEVHRMVDKFVERRLRQNQDEEKSAETASEKKPFSLLDELAKVNQDPVRLRCETLQILNAGRDTTGSLLGWTFYYLARNPNVYSKLRSIILSEFGPEGSDISFQSLRSCKYLQYVIDETLRVGAAVPLNDRTCNQDTILPRGGGRDGTQPMFLPAGSRILVSTYAMQYRKDIWGEDADQFRPERWEGRRAGWEFIPFGGGPRKCIGQQFALTETSYVVVRFLQKYDRIENLEKPGPVLYHHTVSNRSKNGVQVRLHRAIS</sequence>
<keyword evidence="6 9" id="KW-0408">Iron</keyword>
<dbReference type="InterPro" id="IPR001128">
    <property type="entry name" value="Cyt_P450"/>
</dbReference>
<comment type="similarity">
    <text evidence="2 10">Belongs to the cytochrome P450 family.</text>
</comment>
<keyword evidence="7" id="KW-0843">Virulence</keyword>
<dbReference type="AlphaFoldDB" id="A0A1D9QFZ1"/>
<dbReference type="GO" id="GO:0016712">
    <property type="term" value="F:oxidoreductase activity, acting on paired donors, with incorporation or reduction of molecular oxygen, reduced flavin or flavoprotein as one donor, and incorporation of one atom of oxygen"/>
    <property type="evidence" value="ECO:0007669"/>
    <property type="project" value="InterPro"/>
</dbReference>
<evidence type="ECO:0000256" key="5">
    <source>
        <dbReference type="ARBA" id="ARBA00023002"/>
    </source>
</evidence>
<dbReference type="Proteomes" id="UP000177798">
    <property type="component" value="Chromosome 11"/>
</dbReference>
<dbReference type="InterPro" id="IPR036396">
    <property type="entry name" value="Cyt_P450_sf"/>
</dbReference>